<dbReference type="EMBL" id="CM056810">
    <property type="protein sequence ID" value="KAJ8644296.1"/>
    <property type="molecule type" value="Genomic_DNA"/>
</dbReference>
<dbReference type="Proteomes" id="UP001234297">
    <property type="component" value="Chromosome 2"/>
</dbReference>
<sequence>MWGDSGDKQRCNNGDEIKVGTVEAAAMAINGPPSPVVGGSDGDMGFRSLALRAILSFVGYGDGDLMVKVKKEGFWLVGFVWAVALGVDLDSADGPV</sequence>
<evidence type="ECO:0000313" key="1">
    <source>
        <dbReference type="EMBL" id="KAJ8644296.1"/>
    </source>
</evidence>
<protein>
    <submittedName>
        <fullName evidence="1">Uncharacterized protein</fullName>
    </submittedName>
</protein>
<gene>
    <name evidence="1" type="ORF">MRB53_006044</name>
</gene>
<accession>A0ACC2MF92</accession>
<keyword evidence="2" id="KW-1185">Reference proteome</keyword>
<evidence type="ECO:0000313" key="2">
    <source>
        <dbReference type="Proteomes" id="UP001234297"/>
    </source>
</evidence>
<comment type="caution">
    <text evidence="1">The sequence shown here is derived from an EMBL/GenBank/DDBJ whole genome shotgun (WGS) entry which is preliminary data.</text>
</comment>
<proteinExistence type="predicted"/>
<organism evidence="1 2">
    <name type="scientific">Persea americana</name>
    <name type="common">Avocado</name>
    <dbReference type="NCBI Taxonomy" id="3435"/>
    <lineage>
        <taxon>Eukaryota</taxon>
        <taxon>Viridiplantae</taxon>
        <taxon>Streptophyta</taxon>
        <taxon>Embryophyta</taxon>
        <taxon>Tracheophyta</taxon>
        <taxon>Spermatophyta</taxon>
        <taxon>Magnoliopsida</taxon>
        <taxon>Magnoliidae</taxon>
        <taxon>Laurales</taxon>
        <taxon>Lauraceae</taxon>
        <taxon>Persea</taxon>
    </lineage>
</organism>
<name>A0ACC2MF92_PERAE</name>
<reference evidence="1 2" key="1">
    <citation type="journal article" date="2022" name="Hortic Res">
        <title>A haplotype resolved chromosomal level avocado genome allows analysis of novel avocado genes.</title>
        <authorList>
            <person name="Nath O."/>
            <person name="Fletcher S.J."/>
            <person name="Hayward A."/>
            <person name="Shaw L.M."/>
            <person name="Masouleh A.K."/>
            <person name="Furtado A."/>
            <person name="Henry R.J."/>
            <person name="Mitter N."/>
        </authorList>
    </citation>
    <scope>NUCLEOTIDE SEQUENCE [LARGE SCALE GENOMIC DNA]</scope>
    <source>
        <strain evidence="2">cv. Hass</strain>
    </source>
</reference>